<protein>
    <submittedName>
        <fullName evidence="2">Pimeloyl-ACP methyl ester carboxylesterase</fullName>
    </submittedName>
</protein>
<dbReference type="RefSeq" id="WP_083417012.1">
    <property type="nucleotide sequence ID" value="NZ_FPBD01000004.1"/>
</dbReference>
<dbReference type="SUPFAM" id="SSF53474">
    <property type="entry name" value="alpha/beta-Hydrolases"/>
    <property type="match status" value="1"/>
</dbReference>
<evidence type="ECO:0000259" key="1">
    <source>
        <dbReference type="Pfam" id="PF00561"/>
    </source>
</evidence>
<accession>A0A1I7BN40</accession>
<dbReference type="InterPro" id="IPR029058">
    <property type="entry name" value="AB_hydrolase_fold"/>
</dbReference>
<sequence>MLQASDYIDVDLQNLTGTTRFTWKASDGLTLSANIWEPDNPREPTVLCLPGLTRNTRDFFHLANFLKENGLRVIAMDYRGRGHSDHSEDYESYSLEQEADDLDRGIEALGLTKLALVGTSRGGLHSFSMAQRHPERLLSVIINDIGPIIEPPALDDIVTAVGTVMSQPSMKIAAERLASIHGTTFTAMSEADWITFANQLYTPFSEGVTLRYDKRLGDTIRGEHKAAPEEDLWPSFSAMKPIPHLLLHGENSRLLSTNTVEMMQQRHENMELLTVPNQGHAPLLWDNLSQDRILSFILQHA</sequence>
<reference evidence="3" key="1">
    <citation type="submission" date="2016-10" db="EMBL/GenBank/DDBJ databases">
        <authorList>
            <person name="Varghese N."/>
            <person name="Submissions S."/>
        </authorList>
    </citation>
    <scope>NUCLEOTIDE SEQUENCE [LARGE SCALE GENOMIC DNA]</scope>
    <source>
        <strain evidence="3">DSM 17465</strain>
    </source>
</reference>
<dbReference type="GO" id="GO:0046464">
    <property type="term" value="P:acylglycerol catabolic process"/>
    <property type="evidence" value="ECO:0007669"/>
    <property type="project" value="TreeGrafter"/>
</dbReference>
<gene>
    <name evidence="2" type="ORF">SAMN05444141_104127</name>
</gene>
<proteinExistence type="predicted"/>
<dbReference type="AlphaFoldDB" id="A0A1I7BN40"/>
<organism evidence="2 3">
    <name type="scientific">Pseudovibrio denitrificans</name>
    <dbReference type="NCBI Taxonomy" id="258256"/>
    <lineage>
        <taxon>Bacteria</taxon>
        <taxon>Pseudomonadati</taxon>
        <taxon>Pseudomonadota</taxon>
        <taxon>Alphaproteobacteria</taxon>
        <taxon>Hyphomicrobiales</taxon>
        <taxon>Stappiaceae</taxon>
        <taxon>Pseudovibrio</taxon>
    </lineage>
</organism>
<dbReference type="Proteomes" id="UP000183371">
    <property type="component" value="Unassembled WGS sequence"/>
</dbReference>
<evidence type="ECO:0000313" key="2">
    <source>
        <dbReference type="EMBL" id="SFT88614.1"/>
    </source>
</evidence>
<dbReference type="EMBL" id="FPBD01000004">
    <property type="protein sequence ID" value="SFT88614.1"/>
    <property type="molecule type" value="Genomic_DNA"/>
</dbReference>
<dbReference type="InterPro" id="IPR050266">
    <property type="entry name" value="AB_hydrolase_sf"/>
</dbReference>
<dbReference type="PANTHER" id="PTHR43798:SF33">
    <property type="entry name" value="HYDROLASE, PUTATIVE (AFU_ORTHOLOGUE AFUA_2G14860)-RELATED"/>
    <property type="match status" value="1"/>
</dbReference>
<dbReference type="InterPro" id="IPR000073">
    <property type="entry name" value="AB_hydrolase_1"/>
</dbReference>
<feature type="domain" description="AB hydrolase-1" evidence="1">
    <location>
        <begin position="44"/>
        <end position="286"/>
    </location>
</feature>
<dbReference type="Gene3D" id="3.40.50.1820">
    <property type="entry name" value="alpha/beta hydrolase"/>
    <property type="match status" value="1"/>
</dbReference>
<dbReference type="PANTHER" id="PTHR43798">
    <property type="entry name" value="MONOACYLGLYCEROL LIPASE"/>
    <property type="match status" value="1"/>
</dbReference>
<dbReference type="PRINTS" id="PR00111">
    <property type="entry name" value="ABHYDROLASE"/>
</dbReference>
<evidence type="ECO:0000313" key="3">
    <source>
        <dbReference type="Proteomes" id="UP000183371"/>
    </source>
</evidence>
<keyword evidence="3" id="KW-1185">Reference proteome</keyword>
<dbReference type="Pfam" id="PF00561">
    <property type="entry name" value="Abhydrolase_1"/>
    <property type="match status" value="1"/>
</dbReference>
<dbReference type="GO" id="GO:0047372">
    <property type="term" value="F:monoacylglycerol lipase activity"/>
    <property type="evidence" value="ECO:0007669"/>
    <property type="project" value="TreeGrafter"/>
</dbReference>
<name>A0A1I7BN40_9HYPH</name>
<dbReference type="GO" id="GO:0016020">
    <property type="term" value="C:membrane"/>
    <property type="evidence" value="ECO:0007669"/>
    <property type="project" value="TreeGrafter"/>
</dbReference>